<comment type="subcellular location">
    <subcellularLocation>
        <location evidence="1 10">Cell outer membrane</location>
        <topology evidence="1 10">Multi-pass membrane protein</topology>
    </subcellularLocation>
</comment>
<proteinExistence type="inferred from homology"/>
<evidence type="ECO:0000256" key="3">
    <source>
        <dbReference type="ARBA" id="ARBA00022452"/>
    </source>
</evidence>
<comment type="similarity">
    <text evidence="10 11">Belongs to the TonB-dependent receptor family.</text>
</comment>
<evidence type="ECO:0000256" key="1">
    <source>
        <dbReference type="ARBA" id="ARBA00004571"/>
    </source>
</evidence>
<evidence type="ECO:0000256" key="7">
    <source>
        <dbReference type="ARBA" id="ARBA00023136"/>
    </source>
</evidence>
<evidence type="ECO:0000256" key="11">
    <source>
        <dbReference type="RuleBase" id="RU003357"/>
    </source>
</evidence>
<keyword evidence="6 11" id="KW-0798">TonB box</keyword>
<dbReference type="SUPFAM" id="SSF49464">
    <property type="entry name" value="Carboxypeptidase regulatory domain-like"/>
    <property type="match status" value="1"/>
</dbReference>
<evidence type="ECO:0000256" key="2">
    <source>
        <dbReference type="ARBA" id="ARBA00022448"/>
    </source>
</evidence>
<dbReference type="InterPro" id="IPR008969">
    <property type="entry name" value="CarboxyPept-like_regulatory"/>
</dbReference>
<evidence type="ECO:0000259" key="13">
    <source>
        <dbReference type="Pfam" id="PF00593"/>
    </source>
</evidence>
<evidence type="ECO:0000256" key="12">
    <source>
        <dbReference type="SAM" id="SignalP"/>
    </source>
</evidence>
<evidence type="ECO:0000256" key="8">
    <source>
        <dbReference type="ARBA" id="ARBA00023170"/>
    </source>
</evidence>
<evidence type="ECO:0000259" key="14">
    <source>
        <dbReference type="Pfam" id="PF07715"/>
    </source>
</evidence>
<dbReference type="GO" id="GO:0044718">
    <property type="term" value="P:siderophore transmembrane transport"/>
    <property type="evidence" value="ECO:0007669"/>
    <property type="project" value="TreeGrafter"/>
</dbReference>
<dbReference type="EMBL" id="JACRUL010000010">
    <property type="protein sequence ID" value="MBC5844024.1"/>
    <property type="molecule type" value="Genomic_DNA"/>
</dbReference>
<dbReference type="PROSITE" id="PS52016">
    <property type="entry name" value="TONB_DEPENDENT_REC_3"/>
    <property type="match status" value="1"/>
</dbReference>
<dbReference type="Pfam" id="PF07715">
    <property type="entry name" value="Plug"/>
    <property type="match status" value="1"/>
</dbReference>
<sequence length="736" mass="81082">MKKYILVLILGFSAVLQAQNTISGTVTSLTNQPIKGVSVYAPDLHKSTTTDADGKYTLSNLPNGEAKISFAFVGYASQNKTIKALQKENSLNITLEESIFEMDEVIVSTAFNKMQSQNVMKVEHETIKQLQQKGTATLIEGLATIPGVSQVSTGTSIGKPVIRGLSGNRVLVYSQGVRMENQQFGDEHGLGLNDAGVESVEVIKGPASLLYGSDALGGVLYFNPEKFAGANTFKADFSQKLFSNTLGSNSSLGLKTSTENWKFLARGSYNTHSDYRVSGGDRVTNTRYNETDFKTGIGYSNSKFSSVLRYNYNNLDLGIPEDGIAAQSSSKNTGFPRQGVFNHLLSLNSIIYFKDSKLDVDLGYVANDRSEFEDSDIAGLHMKLKTFNYDAKYHLPKAGKLESIVGIQGMHQTNTNFGDEYLIPDATTNDFGVFGTANYEWGSHSAVQAGLRFDNRQITSIENGTIGEEGYFKPIDRSFDSFNAALGYKANLAQDFTMRLNVASGFRAPNLAELTSNGVHEGTNRYEIGNSDLKTEQNVQTDLNLEYKTDHFEVFVNGFYNHINNYIYTSPTGTVLDSNDVFEYIQNNAKLYGGEVGLHFHPHPLDWLHYETSFETVTGKKQNGDYLPLIPANNWNNTLRGEFKIKNWLEDGFATLNVSSTFNQDNVSGFETQSNGYTLVNLGLGGTVKLGKTVFDINLNGNNLFDTKYIAHLSRLKNDGVPNIGRNVVLGVNFNL</sequence>
<keyword evidence="4 10" id="KW-0812">Transmembrane</keyword>
<evidence type="ECO:0000256" key="6">
    <source>
        <dbReference type="ARBA" id="ARBA00023077"/>
    </source>
</evidence>
<dbReference type="PANTHER" id="PTHR30069">
    <property type="entry name" value="TONB-DEPENDENT OUTER MEMBRANE RECEPTOR"/>
    <property type="match status" value="1"/>
</dbReference>
<reference evidence="15 16" key="1">
    <citation type="submission" date="2020-08" db="EMBL/GenBank/DDBJ databases">
        <title>Description of novel Flavobacterium F-392 isolate.</title>
        <authorList>
            <person name="Saticioglu I.B."/>
            <person name="Duman M."/>
            <person name="Altun S."/>
        </authorList>
    </citation>
    <scope>NUCLEOTIDE SEQUENCE [LARGE SCALE GENOMIC DNA]</scope>
    <source>
        <strain evidence="15 16">F-392</strain>
    </source>
</reference>
<feature type="signal peptide" evidence="12">
    <location>
        <begin position="1"/>
        <end position="18"/>
    </location>
</feature>
<dbReference type="GO" id="GO:0015344">
    <property type="term" value="F:siderophore uptake transmembrane transporter activity"/>
    <property type="evidence" value="ECO:0007669"/>
    <property type="project" value="TreeGrafter"/>
</dbReference>
<dbReference type="Proteomes" id="UP000641454">
    <property type="component" value="Unassembled WGS sequence"/>
</dbReference>
<keyword evidence="9 10" id="KW-0998">Cell outer membrane</keyword>
<protein>
    <submittedName>
        <fullName evidence="15">TonB-dependent receptor</fullName>
    </submittedName>
</protein>
<dbReference type="Gene3D" id="2.170.130.10">
    <property type="entry name" value="TonB-dependent receptor, plug domain"/>
    <property type="match status" value="1"/>
</dbReference>
<dbReference type="InterPro" id="IPR036942">
    <property type="entry name" value="Beta-barrel_TonB_sf"/>
</dbReference>
<dbReference type="InterPro" id="IPR037066">
    <property type="entry name" value="Plug_dom_sf"/>
</dbReference>
<accession>A0A923MZQ7</accession>
<evidence type="ECO:0000313" key="16">
    <source>
        <dbReference type="Proteomes" id="UP000641454"/>
    </source>
</evidence>
<dbReference type="PANTHER" id="PTHR30069:SF29">
    <property type="entry name" value="HEMOGLOBIN AND HEMOGLOBIN-HAPTOGLOBIN-BINDING PROTEIN 1-RELATED"/>
    <property type="match status" value="1"/>
</dbReference>
<evidence type="ECO:0000256" key="10">
    <source>
        <dbReference type="PROSITE-ProRule" id="PRU01360"/>
    </source>
</evidence>
<name>A0A923MZQ7_9FLAO</name>
<dbReference type="SUPFAM" id="SSF56935">
    <property type="entry name" value="Porins"/>
    <property type="match status" value="1"/>
</dbReference>
<keyword evidence="2 10" id="KW-0813">Transport</keyword>
<keyword evidence="5 12" id="KW-0732">Signal</keyword>
<dbReference type="InterPro" id="IPR000531">
    <property type="entry name" value="Beta-barrel_TonB"/>
</dbReference>
<evidence type="ECO:0000313" key="15">
    <source>
        <dbReference type="EMBL" id="MBC5844024.1"/>
    </source>
</evidence>
<organism evidence="15 16">
    <name type="scientific">Flavobacterium muglaense</name>
    <dbReference type="NCBI Taxonomy" id="2764716"/>
    <lineage>
        <taxon>Bacteria</taxon>
        <taxon>Pseudomonadati</taxon>
        <taxon>Bacteroidota</taxon>
        <taxon>Flavobacteriia</taxon>
        <taxon>Flavobacteriales</taxon>
        <taxon>Flavobacteriaceae</taxon>
        <taxon>Flavobacterium</taxon>
    </lineage>
</organism>
<keyword evidence="8 15" id="KW-0675">Receptor</keyword>
<keyword evidence="3 10" id="KW-1134">Transmembrane beta strand</keyword>
<evidence type="ECO:0000256" key="5">
    <source>
        <dbReference type="ARBA" id="ARBA00022729"/>
    </source>
</evidence>
<comment type="caution">
    <text evidence="15">The sequence shown here is derived from an EMBL/GenBank/DDBJ whole genome shotgun (WGS) entry which is preliminary data.</text>
</comment>
<dbReference type="Pfam" id="PF13715">
    <property type="entry name" value="CarbopepD_reg_2"/>
    <property type="match status" value="1"/>
</dbReference>
<dbReference type="RefSeq" id="WP_187017695.1">
    <property type="nucleotide sequence ID" value="NZ_JACRUK010000010.1"/>
</dbReference>
<feature type="domain" description="TonB-dependent receptor-like beta-barrel" evidence="13">
    <location>
        <begin position="260"/>
        <end position="704"/>
    </location>
</feature>
<evidence type="ECO:0000256" key="9">
    <source>
        <dbReference type="ARBA" id="ARBA00023237"/>
    </source>
</evidence>
<dbReference type="Gene3D" id="2.40.170.20">
    <property type="entry name" value="TonB-dependent receptor, beta-barrel domain"/>
    <property type="match status" value="1"/>
</dbReference>
<keyword evidence="7 10" id="KW-0472">Membrane</keyword>
<evidence type="ECO:0000256" key="4">
    <source>
        <dbReference type="ARBA" id="ARBA00022692"/>
    </source>
</evidence>
<dbReference type="Gene3D" id="2.60.40.1120">
    <property type="entry name" value="Carboxypeptidase-like, regulatory domain"/>
    <property type="match status" value="1"/>
</dbReference>
<dbReference type="InterPro" id="IPR012910">
    <property type="entry name" value="Plug_dom"/>
</dbReference>
<dbReference type="GO" id="GO:0009279">
    <property type="term" value="C:cell outer membrane"/>
    <property type="evidence" value="ECO:0007669"/>
    <property type="project" value="UniProtKB-SubCell"/>
</dbReference>
<feature type="domain" description="TonB-dependent receptor plug" evidence="14">
    <location>
        <begin position="126"/>
        <end position="219"/>
    </location>
</feature>
<gene>
    <name evidence="15" type="ORF">H8R25_06195</name>
</gene>
<feature type="chain" id="PRO_5037503653" evidence="12">
    <location>
        <begin position="19"/>
        <end position="736"/>
    </location>
</feature>
<dbReference type="InterPro" id="IPR039426">
    <property type="entry name" value="TonB-dep_rcpt-like"/>
</dbReference>
<dbReference type="Pfam" id="PF00593">
    <property type="entry name" value="TonB_dep_Rec_b-barrel"/>
    <property type="match status" value="1"/>
</dbReference>
<dbReference type="AlphaFoldDB" id="A0A923MZQ7"/>
<keyword evidence="16" id="KW-1185">Reference proteome</keyword>